<evidence type="ECO:0000256" key="3">
    <source>
        <dbReference type="PROSITE-ProRule" id="PRU00176"/>
    </source>
</evidence>
<organism evidence="7">
    <name type="scientific">Oryza punctata</name>
    <name type="common">Red rice</name>
    <dbReference type="NCBI Taxonomy" id="4537"/>
    <lineage>
        <taxon>Eukaryota</taxon>
        <taxon>Viridiplantae</taxon>
        <taxon>Streptophyta</taxon>
        <taxon>Embryophyta</taxon>
        <taxon>Tracheophyta</taxon>
        <taxon>Spermatophyta</taxon>
        <taxon>Magnoliopsida</taxon>
        <taxon>Liliopsida</taxon>
        <taxon>Poales</taxon>
        <taxon>Poaceae</taxon>
        <taxon>BOP clade</taxon>
        <taxon>Oryzoideae</taxon>
        <taxon>Oryzeae</taxon>
        <taxon>Oryzinae</taxon>
        <taxon>Oryza</taxon>
    </lineage>
</organism>
<dbReference type="FunFam" id="1.25.40.10:FF:001824">
    <property type="entry name" value="Selenium binding protein-like protein"/>
    <property type="match status" value="1"/>
</dbReference>
<evidence type="ECO:0000313" key="7">
    <source>
        <dbReference type="EnsemblPlants" id="OPUNC01G40350.1"/>
    </source>
</evidence>
<feature type="repeat" description="PPR" evidence="4">
    <location>
        <begin position="520"/>
        <end position="550"/>
    </location>
</feature>
<evidence type="ECO:0000256" key="4">
    <source>
        <dbReference type="PROSITE-ProRule" id="PRU00708"/>
    </source>
</evidence>
<keyword evidence="1" id="KW-0677">Repeat</keyword>
<dbReference type="FunFam" id="1.25.40.10:FF:001534">
    <property type="entry name" value="Os01g0913400 protein"/>
    <property type="match status" value="1"/>
</dbReference>
<dbReference type="InterPro" id="IPR012677">
    <property type="entry name" value="Nucleotide-bd_a/b_plait_sf"/>
</dbReference>
<dbReference type="Pfam" id="PF01535">
    <property type="entry name" value="PPR"/>
    <property type="match status" value="5"/>
</dbReference>
<dbReference type="Gene3D" id="1.25.40.10">
    <property type="entry name" value="Tetratricopeptide repeat domain"/>
    <property type="match status" value="4"/>
</dbReference>
<dbReference type="GO" id="GO:0009451">
    <property type="term" value="P:RNA modification"/>
    <property type="evidence" value="ECO:0007669"/>
    <property type="project" value="InterPro"/>
</dbReference>
<proteinExistence type="predicted"/>
<dbReference type="InterPro" id="IPR011990">
    <property type="entry name" value="TPR-like_helical_dom_sf"/>
</dbReference>
<dbReference type="EnsemblPlants" id="OPUNC01G40350.1">
    <property type="protein sequence ID" value="OPUNC01G40350.1"/>
    <property type="gene ID" value="OPUNC01G40350"/>
</dbReference>
<keyword evidence="2" id="KW-0809">Transit peptide</keyword>
<keyword evidence="3" id="KW-0694">RNA-binding</keyword>
<evidence type="ECO:0000256" key="2">
    <source>
        <dbReference type="ARBA" id="ARBA00022946"/>
    </source>
</evidence>
<dbReference type="Pfam" id="PF00076">
    <property type="entry name" value="RRM_1"/>
    <property type="match status" value="1"/>
</dbReference>
<dbReference type="PROSITE" id="PS50102">
    <property type="entry name" value="RRM"/>
    <property type="match status" value="1"/>
</dbReference>
<dbReference type="InterPro" id="IPR046960">
    <property type="entry name" value="PPR_At4g14850-like_plant"/>
</dbReference>
<keyword evidence="8" id="KW-1185">Reference proteome</keyword>
<dbReference type="PANTHER" id="PTHR47926:SF452">
    <property type="entry name" value="PENTATRICOPEPTIDE REPEAT-CONTAINING PROTEIN"/>
    <property type="match status" value="1"/>
</dbReference>
<dbReference type="AlphaFoldDB" id="A0A0E0JSN3"/>
<reference evidence="7" key="1">
    <citation type="submission" date="2015-04" db="UniProtKB">
        <authorList>
            <consortium name="EnsemblPlants"/>
        </authorList>
    </citation>
    <scope>IDENTIFICATION</scope>
</reference>
<dbReference type="PROSITE" id="PS51375">
    <property type="entry name" value="PPR"/>
    <property type="match status" value="5"/>
</dbReference>
<dbReference type="Gene3D" id="3.30.70.330">
    <property type="match status" value="2"/>
</dbReference>
<evidence type="ECO:0000313" key="8">
    <source>
        <dbReference type="Proteomes" id="UP000026962"/>
    </source>
</evidence>
<feature type="repeat" description="PPR" evidence="4">
    <location>
        <begin position="317"/>
        <end position="351"/>
    </location>
</feature>
<dbReference type="HOGENOM" id="CLU_002706_15_10_1"/>
<feature type="repeat" description="PPR" evidence="4">
    <location>
        <begin position="184"/>
        <end position="218"/>
    </location>
</feature>
<evidence type="ECO:0000256" key="1">
    <source>
        <dbReference type="ARBA" id="ARBA00022737"/>
    </source>
</evidence>
<feature type="compositionally biased region" description="Pro residues" evidence="5">
    <location>
        <begin position="33"/>
        <end position="49"/>
    </location>
</feature>
<name>A0A0E0JSN3_ORYPU</name>
<dbReference type="FunFam" id="1.25.40.10:FF:001830">
    <property type="entry name" value="Os01g0913400 protein"/>
    <property type="match status" value="1"/>
</dbReference>
<dbReference type="PANTHER" id="PTHR47926">
    <property type="entry name" value="PENTATRICOPEPTIDE REPEAT-CONTAINING PROTEIN"/>
    <property type="match status" value="1"/>
</dbReference>
<dbReference type="InterPro" id="IPR002885">
    <property type="entry name" value="PPR_rpt"/>
</dbReference>
<feature type="repeat" description="PPR" evidence="4">
    <location>
        <begin position="114"/>
        <end position="148"/>
    </location>
</feature>
<dbReference type="eggNOG" id="KOG0118">
    <property type="taxonomic scope" value="Eukaryota"/>
</dbReference>
<accession>A0A0E0JSN3</accession>
<dbReference type="STRING" id="4537.A0A0E0JSN3"/>
<feature type="domain" description="RRM" evidence="6">
    <location>
        <begin position="679"/>
        <end position="732"/>
    </location>
</feature>
<dbReference type="Pfam" id="PF13041">
    <property type="entry name" value="PPR_2"/>
    <property type="match status" value="1"/>
</dbReference>
<dbReference type="eggNOG" id="KOG4197">
    <property type="taxonomic scope" value="Eukaryota"/>
</dbReference>
<dbReference type="SMART" id="SM00360">
    <property type="entry name" value="RRM"/>
    <property type="match status" value="1"/>
</dbReference>
<dbReference type="OMA" id="HVGCIVD"/>
<evidence type="ECO:0000259" key="6">
    <source>
        <dbReference type="PROSITE" id="PS50102"/>
    </source>
</evidence>
<dbReference type="Gramene" id="OPUNC01G40350.1">
    <property type="protein sequence ID" value="OPUNC01G40350.1"/>
    <property type="gene ID" value="OPUNC01G40350"/>
</dbReference>
<dbReference type="NCBIfam" id="TIGR00756">
    <property type="entry name" value="PPR"/>
    <property type="match status" value="5"/>
</dbReference>
<dbReference type="SUPFAM" id="SSF54928">
    <property type="entry name" value="RNA-binding domain, RBD"/>
    <property type="match status" value="2"/>
</dbReference>
<feature type="region of interest" description="Disordered" evidence="5">
    <location>
        <begin position="30"/>
        <end position="50"/>
    </location>
</feature>
<dbReference type="FunFam" id="1.25.40.10:FF:000351">
    <property type="entry name" value="Pentatricopeptide repeat-containing protein"/>
    <property type="match status" value="1"/>
</dbReference>
<feature type="repeat" description="PPR" evidence="4">
    <location>
        <begin position="418"/>
        <end position="452"/>
    </location>
</feature>
<reference evidence="7" key="2">
    <citation type="submission" date="2018-05" db="EMBL/GenBank/DDBJ databases">
        <title>OpunRS2 (Oryza punctata Reference Sequence Version 2).</title>
        <authorList>
            <person name="Zhang J."/>
            <person name="Kudrna D."/>
            <person name="Lee S."/>
            <person name="Talag J."/>
            <person name="Welchert J."/>
            <person name="Wing R.A."/>
        </authorList>
    </citation>
    <scope>NUCLEOTIDE SEQUENCE [LARGE SCALE GENOMIC DNA]</scope>
</reference>
<dbReference type="Proteomes" id="UP000026962">
    <property type="component" value="Chromosome 1"/>
</dbReference>
<evidence type="ECO:0000256" key="5">
    <source>
        <dbReference type="SAM" id="MobiDB-lite"/>
    </source>
</evidence>
<protein>
    <recommendedName>
        <fullName evidence="6">RRM domain-containing protein</fullName>
    </recommendedName>
</protein>
<dbReference type="InterPro" id="IPR035979">
    <property type="entry name" value="RBD_domain_sf"/>
</dbReference>
<dbReference type="GO" id="GO:0003723">
    <property type="term" value="F:RNA binding"/>
    <property type="evidence" value="ECO:0007669"/>
    <property type="project" value="UniProtKB-UniRule"/>
</dbReference>
<dbReference type="InterPro" id="IPR000504">
    <property type="entry name" value="RRM_dom"/>
</dbReference>
<sequence>MAARALLSRLRFAPLSHHHLHHRYLDRALSAAAPPPDDSPPPPHPPPPSNSKLFVAGLSWSADERSLTDAFSSFGTVTEDGVRGRCSMKRLGGGSGCSARARPRQMFDEMPVRDLVTCSAAIYRHAKSGLFDEAVRLFVGMMRVGVTPNSFTLVGALLAAAGMTDLVLAECIHGRAMKSLLESNPFVRTALLDSYAKCGRPMEAWALFGEMRDPGIVTWNALISGLVHNDLFEEALLVFKRLLFSFGPVDNVVTMISIAQASAGCGDLGLCESAHAYSVKIGLDSDVSLTNSILGMYLSFGSLAIGREIFQKIGVNDVVSWTMMMGYLLEEAQAIEVIRMFVQMRSSGIMPDRVALVTVSQACEHLGDGRIGKLVHNQIVIRGFSGELPAVNSLITMYSKCKDLSSARLLFDGTMEKSLVSWTAMVSAYIENGYALEGMYLFAKMRHEGSFMIDSVTLVTLLLACYEVAMFELCIPLHAYCYKSGLCLYKPVLNTLIAVYGKCGYVTFAHKVFDEMISRNAVSWNTMILSYGINGQGEKAVALFHEMEKSSEDQDSVTYLNTLLACSHSGLVDDGVLIFRRMVNEKGIVPCPEHVGCIVDMLARAGRLDEAAGLASLTHNKIGTNAWKALMGGGYLHGDMEFTKIAAEKVLATESFDYGHVVLLSNAYASSGKYRAAESVRSLRIMYDKNSGRSRGFGFVHFSNEYEAKCAKDAMDGKVMLGRPLRISFALDKVRGAPVVVPRLSTVSEMKAPSNGAKLSVPKKMLGVSLCRDHRVRAPGCCHVKFRQTSQTKPDQINIYLV</sequence>